<evidence type="ECO:0000259" key="5">
    <source>
        <dbReference type="Pfam" id="PF04357"/>
    </source>
</evidence>
<dbReference type="Pfam" id="PF04357">
    <property type="entry name" value="TamB"/>
    <property type="match status" value="1"/>
</dbReference>
<name>A0A1G6HWE6_9FIRM</name>
<proteinExistence type="predicted"/>
<accession>A0A1G6HWE6</accession>
<evidence type="ECO:0000313" key="7">
    <source>
        <dbReference type="Proteomes" id="UP000198943"/>
    </source>
</evidence>
<comment type="subcellular location">
    <subcellularLocation>
        <location evidence="1">Membrane</location>
        <topology evidence="1">Single-pass membrane protein</topology>
    </subcellularLocation>
</comment>
<keyword evidence="7" id="KW-1185">Reference proteome</keyword>
<sequence>MNRLAKWIAGIAILFCALFLGTTQIVLPGLLQQAGPYAEKLAADYVNGSVQIGPITWPGSNTLLIRDVTVRDKKQQNVATVPEIRVSVNPFKAFSGLEKAVSLIELEKPTVYITQSKDESWNYEKLLKPSQSETTPFYGKINIKQGTAVVQLPEGTWQYQIDGSVDGSYNPAFDLNFKVSAPGMEPATVLGSIDNKGIGKIVVKSDGVDLAPYHPLALRYGQVKGAAGLVTDIDGEWTNDGKNTVLKGKMNLRDVRGSYQMKEQEVPFRITGPVSSADHVISTNQMQVSVNGQAAVVSGAVDIHDLDHPEGHLSLRSDKVSYEGETLTNIEAEAVMAGNKAAINYFSAAYRGGRISGQGVYELESGKLTGTADIRKVTLDGEKINGEKFLLNAAMAGSGTYNQEDGKLNVNVAANTMNLQWRDTVLNVMDFDADVTNDGVDIRTFSAFAESGALQASGKVSFDGSYDLQGRMASIPLAPVLAVAGQEGRGLVSSSYHIYGQGSRLNFEGPVQLQQAAFRGMFLEEGHGYVTVHDNVLELQDYKLTMDQGSHVANGTVDLRGEEPRLDLLVDTEKVRVEPLLAAAGLTETVAATGNLTNRMHITGTLSDPGVQGDVDMSDGSVKGYLIDSVTGRYYYHQGALRLDNIVVKALSATLKLHGIMDADQNLDFQAEAANVDLSRLPIREEDIALAGYASAKGHLSGTVKKPLFAGDVTSKEFFINTVPVQNLKGILVSNGDDINSLKGECEQVNTDGLTSAYMIDLSLNIPKRDLRGKMGIMYGDLQNILKMARVDFPVKGLAAGTLEFNGPNADTVADFWGYNLDVNGVKYDQMALKARLNKGLLTVENIRLQEDRAFFQEGTIVLRGTMDLRKKTMNMQAHAVDANPAILTAFMQKPAVLTGSLNMTAQVEGPWDTLKGNGSVQIVQGSLEDVAFDRASADFVLNNNIITLSQVSAEQDVYKLTAAGRIPVDVFRAKENRKNPNAQMDVKVDFNKASLAVFGAHPSIDWGVGDAKGIVTITGTLDEPQLFGTLSVVEGCLKLKDIYTLIDKVNLKVTFSGSRVQVEQISAVLGKGTLEGSGSYDFRAADEQSYLFKGVAKNAEIDSAIFKGRINGSFAISPEHYRVPLRLLQKQTNVPESSGKNVPAPSGMQEGWRPKIAADITLDDVTVNMPTVPSLGEGSSNLGLNVAVNLGPKVHLYNKYLYDLWLKGAVKAEGSTVFPRVSGGIDTDRGTVTYLRTRFKIDKGSLRWSQSGTFLPNVKLAANTKFSRYRIALQVDGSLNKENLNMKLQSNPYLSKNAIVRMLTLQRTSAGSDDITNEDMHNLLIAGLETGLLGDVEQTIRRALGIDEFRVYVGKVENGVDLNIGINRELTEDEKEQYNFLIAKNLTERWKIGYTRSFDGKHDNIYTQYRLSEHMNVTLSQDENHDRRYSVEYRITF</sequence>
<evidence type="ECO:0000313" key="6">
    <source>
        <dbReference type="EMBL" id="SDB98592.1"/>
    </source>
</evidence>
<dbReference type="PANTHER" id="PTHR36985:SF1">
    <property type="entry name" value="TRANSLOCATION AND ASSEMBLY MODULE SUBUNIT TAMB"/>
    <property type="match status" value="1"/>
</dbReference>
<protein>
    <submittedName>
        <fullName evidence="6">Autotransporter translocation and assembly factor TamB</fullName>
    </submittedName>
</protein>
<dbReference type="GO" id="GO:0005886">
    <property type="term" value="C:plasma membrane"/>
    <property type="evidence" value="ECO:0007669"/>
    <property type="project" value="InterPro"/>
</dbReference>
<evidence type="ECO:0000256" key="2">
    <source>
        <dbReference type="ARBA" id="ARBA00022692"/>
    </source>
</evidence>
<dbReference type="GO" id="GO:0097347">
    <property type="term" value="C:TAM protein secretion complex"/>
    <property type="evidence" value="ECO:0007669"/>
    <property type="project" value="TreeGrafter"/>
</dbReference>
<dbReference type="Proteomes" id="UP000198943">
    <property type="component" value="Unassembled WGS sequence"/>
</dbReference>
<keyword evidence="2" id="KW-0812">Transmembrane</keyword>
<dbReference type="PANTHER" id="PTHR36985">
    <property type="entry name" value="TRANSLOCATION AND ASSEMBLY MODULE SUBUNIT TAMB"/>
    <property type="match status" value="1"/>
</dbReference>
<evidence type="ECO:0000256" key="4">
    <source>
        <dbReference type="ARBA" id="ARBA00023136"/>
    </source>
</evidence>
<dbReference type="OrthoDB" id="3034030at2"/>
<gene>
    <name evidence="6" type="ORF">SAMN04487864_101297</name>
</gene>
<dbReference type="RefSeq" id="WP_093729061.1">
    <property type="nucleotide sequence ID" value="NZ_FMYW01000001.1"/>
</dbReference>
<evidence type="ECO:0000256" key="1">
    <source>
        <dbReference type="ARBA" id="ARBA00004167"/>
    </source>
</evidence>
<feature type="domain" description="Translocation and assembly module TamB C-terminal" evidence="5">
    <location>
        <begin position="1178"/>
        <end position="1438"/>
    </location>
</feature>
<organism evidence="6 7">
    <name type="scientific">Succiniclasticum ruminis</name>
    <dbReference type="NCBI Taxonomy" id="40841"/>
    <lineage>
        <taxon>Bacteria</taxon>
        <taxon>Bacillati</taxon>
        <taxon>Bacillota</taxon>
        <taxon>Negativicutes</taxon>
        <taxon>Acidaminococcales</taxon>
        <taxon>Acidaminococcaceae</taxon>
        <taxon>Succiniclasticum</taxon>
    </lineage>
</organism>
<dbReference type="EMBL" id="FMYW01000001">
    <property type="protein sequence ID" value="SDB98592.1"/>
    <property type="molecule type" value="Genomic_DNA"/>
</dbReference>
<keyword evidence="4" id="KW-0472">Membrane</keyword>
<dbReference type="InterPro" id="IPR007452">
    <property type="entry name" value="TamB_C"/>
</dbReference>
<reference evidence="7" key="1">
    <citation type="submission" date="2016-10" db="EMBL/GenBank/DDBJ databases">
        <authorList>
            <person name="Varghese N."/>
            <person name="Submissions S."/>
        </authorList>
    </citation>
    <scope>NUCLEOTIDE SEQUENCE [LARGE SCALE GENOMIC DNA]</scope>
    <source>
        <strain evidence="7">DSM 11005</strain>
    </source>
</reference>
<dbReference type="GO" id="GO:0009306">
    <property type="term" value="P:protein secretion"/>
    <property type="evidence" value="ECO:0007669"/>
    <property type="project" value="InterPro"/>
</dbReference>
<keyword evidence="3" id="KW-1133">Transmembrane helix</keyword>
<evidence type="ECO:0000256" key="3">
    <source>
        <dbReference type="ARBA" id="ARBA00022989"/>
    </source>
</evidence>